<dbReference type="EMBL" id="FOHK01000001">
    <property type="protein sequence ID" value="SES63523.1"/>
    <property type="molecule type" value="Genomic_DNA"/>
</dbReference>
<sequence>MKNHYLLSILLVTSFVTLAKDKPKLVLQITVDQMRGDFINRYQGNLSKGGFNYLVKNGAVFSQAHHMHANTETIIGHTTLATGAHPSVHGMVANLWYDQKLNRLQYNVEDPNFPLLSKGAGVNKSTEIDPTQAAANSDGRSPNAILTTTLSDEIAISSNKQAKVFGISVKDRGAIAMAGHSGKAFWFSKKNGEFITSQYYYSKYPQWVEQFNNKNSAAKYGNQQWSLLKNQSSYLFAKDDEQAWEQDIAGFGTTFPHPYGDNSSPYFNTLLTLSPAGDELTLQFAKALIKQEKLGKDNITDYLSISFSSTDYVGHIFGPNSLESEDNFLRLDKKIAELIAYVDDQVGIENTLIVLSADHGAANTPGYLNKIGVKASYVSPEAWNIEEKITALEKKWRLKGKLLEQFVSPYVYLNDSVLASHKNKDEIISEVVAMFASFDGVLHAIPATHIENGQLPDTMTMKRITNNHHNDRSGDIYLVYEVNHFINDFDGLHVASTHGSPWHYDTYVPLIFAGWEIETGEHSTSVATADIAVTLADLLGINAPSGASGKSLKHFLLDD</sequence>
<keyword evidence="1 4" id="KW-0597">Phosphoprotein</keyword>
<name>A0A1H9Y3U9_THASX</name>
<gene>
    <name evidence="6" type="ORF">SAMN05660429_00061</name>
</gene>
<evidence type="ECO:0000313" key="7">
    <source>
        <dbReference type="Proteomes" id="UP000199308"/>
    </source>
</evidence>
<feature type="binding site" evidence="5">
    <location>
        <position position="94"/>
    </location>
    <ligand>
        <name>substrate</name>
    </ligand>
</feature>
<dbReference type="GO" id="GO:0004035">
    <property type="term" value="F:alkaline phosphatase activity"/>
    <property type="evidence" value="ECO:0007669"/>
    <property type="project" value="InterPro"/>
</dbReference>
<reference evidence="6 7" key="1">
    <citation type="submission" date="2016-10" db="EMBL/GenBank/DDBJ databases">
        <authorList>
            <person name="de Groot N.N."/>
        </authorList>
    </citation>
    <scope>NUCLEOTIDE SEQUENCE [LARGE SCALE GENOMIC DNA]</scope>
    <source>
        <strain evidence="6 7">DSM 19706</strain>
    </source>
</reference>
<dbReference type="SUPFAM" id="SSF53649">
    <property type="entry name" value="Alkaline phosphatase-like"/>
    <property type="match status" value="1"/>
</dbReference>
<keyword evidence="7" id="KW-1185">Reference proteome</keyword>
<dbReference type="PANTHER" id="PTHR10151">
    <property type="entry name" value="ECTONUCLEOTIDE PYROPHOSPHATASE/PHOSPHODIESTERASE"/>
    <property type="match status" value="1"/>
</dbReference>
<feature type="active site" description="Phosphothreonine intermediate" evidence="4">
    <location>
        <position position="73"/>
    </location>
</feature>
<protein>
    <submittedName>
        <fullName evidence="6">Type I phosphodiesterase / nucleotide pyrophosphatase</fullName>
    </submittedName>
</protein>
<dbReference type="AlphaFoldDB" id="A0A1H9Y3U9"/>
<dbReference type="RefSeq" id="WP_093326689.1">
    <property type="nucleotide sequence ID" value="NZ_AP027363.1"/>
</dbReference>
<dbReference type="Proteomes" id="UP000199308">
    <property type="component" value="Unassembled WGS sequence"/>
</dbReference>
<proteinExistence type="predicted"/>
<dbReference type="GO" id="GO:0046872">
    <property type="term" value="F:metal ion binding"/>
    <property type="evidence" value="ECO:0007669"/>
    <property type="project" value="UniProtKB-KW"/>
</dbReference>
<keyword evidence="2" id="KW-0479">Metal-binding</keyword>
<evidence type="ECO:0000256" key="5">
    <source>
        <dbReference type="PIRSR" id="PIRSR031924-51"/>
    </source>
</evidence>
<dbReference type="InterPro" id="IPR026263">
    <property type="entry name" value="Alkaline_phosphatase_prok"/>
</dbReference>
<evidence type="ECO:0000256" key="1">
    <source>
        <dbReference type="ARBA" id="ARBA00022553"/>
    </source>
</evidence>
<dbReference type="Gene3D" id="3.40.720.10">
    <property type="entry name" value="Alkaline Phosphatase, subunit A"/>
    <property type="match status" value="1"/>
</dbReference>
<dbReference type="PIRSF" id="PIRSF031924">
    <property type="entry name" value="Pi-irrepressible_AP"/>
    <property type="match status" value="1"/>
</dbReference>
<organism evidence="6 7">
    <name type="scientific">Thalassotalea agarivorans</name>
    <name type="common">Thalassomonas agarivorans</name>
    <dbReference type="NCBI Taxonomy" id="349064"/>
    <lineage>
        <taxon>Bacteria</taxon>
        <taxon>Pseudomonadati</taxon>
        <taxon>Pseudomonadota</taxon>
        <taxon>Gammaproteobacteria</taxon>
        <taxon>Alteromonadales</taxon>
        <taxon>Colwelliaceae</taxon>
        <taxon>Thalassotalea</taxon>
    </lineage>
</organism>
<dbReference type="STRING" id="349064.SAMN05660429_00061"/>
<dbReference type="InterPro" id="IPR017850">
    <property type="entry name" value="Alkaline_phosphatase_core_sf"/>
</dbReference>
<dbReference type="Pfam" id="PF01663">
    <property type="entry name" value="Phosphodiest"/>
    <property type="match status" value="1"/>
</dbReference>
<accession>A0A1H9Y3U9</accession>
<dbReference type="CDD" id="cd16016">
    <property type="entry name" value="AP-SPAP"/>
    <property type="match status" value="1"/>
</dbReference>
<keyword evidence="3" id="KW-0732">Signal</keyword>
<evidence type="ECO:0000313" key="6">
    <source>
        <dbReference type="EMBL" id="SES63523.1"/>
    </source>
</evidence>
<evidence type="ECO:0000256" key="2">
    <source>
        <dbReference type="ARBA" id="ARBA00022723"/>
    </source>
</evidence>
<evidence type="ECO:0000256" key="4">
    <source>
        <dbReference type="PIRSR" id="PIRSR031924-50"/>
    </source>
</evidence>
<dbReference type="InterPro" id="IPR002591">
    <property type="entry name" value="Phosphodiest/P_Trfase"/>
</dbReference>
<feature type="binding site" evidence="5">
    <location>
        <begin position="170"/>
        <end position="172"/>
    </location>
    <ligand>
        <name>substrate</name>
    </ligand>
</feature>
<dbReference type="PANTHER" id="PTHR10151:SF120">
    <property type="entry name" value="BIS(5'-ADENOSYL)-TRIPHOSPHATASE"/>
    <property type="match status" value="1"/>
</dbReference>
<dbReference type="Gene3D" id="3.30.1360.150">
    <property type="match status" value="1"/>
</dbReference>
<evidence type="ECO:0000256" key="3">
    <source>
        <dbReference type="ARBA" id="ARBA00022729"/>
    </source>
</evidence>
<dbReference type="OrthoDB" id="9766127at2"/>